<dbReference type="CDD" id="cd00130">
    <property type="entry name" value="PAS"/>
    <property type="match status" value="1"/>
</dbReference>
<dbReference type="EC" id="2.7.13.3" evidence="2"/>
<dbReference type="Proteomes" id="UP000831787">
    <property type="component" value="Chromosome"/>
</dbReference>
<evidence type="ECO:0000259" key="9">
    <source>
        <dbReference type="PROSITE" id="PS50109"/>
    </source>
</evidence>
<dbReference type="SUPFAM" id="SSF55785">
    <property type="entry name" value="PYP-like sensor domain (PAS domain)"/>
    <property type="match status" value="1"/>
</dbReference>
<dbReference type="PANTHER" id="PTHR43065:SF34">
    <property type="entry name" value="SPORULATION KINASE A"/>
    <property type="match status" value="1"/>
</dbReference>
<keyword evidence="4" id="KW-0808">Transferase</keyword>
<dbReference type="Gene3D" id="1.10.287.130">
    <property type="match status" value="1"/>
</dbReference>
<dbReference type="Gene3D" id="3.30.565.10">
    <property type="entry name" value="Histidine kinase-like ATPase, C-terminal domain"/>
    <property type="match status" value="1"/>
</dbReference>
<dbReference type="SMART" id="SM00388">
    <property type="entry name" value="HisKA"/>
    <property type="match status" value="1"/>
</dbReference>
<organism evidence="10 11">
    <name type="scientific">Halobacillus salinarum</name>
    <dbReference type="NCBI Taxonomy" id="2932257"/>
    <lineage>
        <taxon>Bacteria</taxon>
        <taxon>Bacillati</taxon>
        <taxon>Bacillota</taxon>
        <taxon>Bacilli</taxon>
        <taxon>Bacillales</taxon>
        <taxon>Bacillaceae</taxon>
        <taxon>Halobacillus</taxon>
    </lineage>
</organism>
<evidence type="ECO:0000256" key="6">
    <source>
        <dbReference type="ARBA" id="ARBA00022777"/>
    </source>
</evidence>
<evidence type="ECO:0000256" key="7">
    <source>
        <dbReference type="ARBA" id="ARBA00022840"/>
    </source>
</evidence>
<keyword evidence="7 10" id="KW-0067">ATP-binding</keyword>
<dbReference type="SMART" id="SM00091">
    <property type="entry name" value="PAS"/>
    <property type="match status" value="1"/>
</dbReference>
<dbReference type="InterPro" id="IPR035965">
    <property type="entry name" value="PAS-like_dom_sf"/>
</dbReference>
<dbReference type="SUPFAM" id="SSF55874">
    <property type="entry name" value="ATPase domain of HSP90 chaperone/DNA topoisomerase II/histidine kinase"/>
    <property type="match status" value="1"/>
</dbReference>
<dbReference type="Pfam" id="PF00989">
    <property type="entry name" value="PAS"/>
    <property type="match status" value="1"/>
</dbReference>
<evidence type="ECO:0000256" key="1">
    <source>
        <dbReference type="ARBA" id="ARBA00000085"/>
    </source>
</evidence>
<dbReference type="Pfam" id="PF02518">
    <property type="entry name" value="HATPase_c"/>
    <property type="match status" value="1"/>
</dbReference>
<dbReference type="InterPro" id="IPR013767">
    <property type="entry name" value="PAS_fold"/>
</dbReference>
<dbReference type="CDD" id="cd00082">
    <property type="entry name" value="HisKA"/>
    <property type="match status" value="1"/>
</dbReference>
<dbReference type="Gene3D" id="3.30.450.20">
    <property type="entry name" value="PAS domain"/>
    <property type="match status" value="1"/>
</dbReference>
<protein>
    <recommendedName>
        <fullName evidence="2">histidine kinase</fullName>
        <ecNumber evidence="2">2.7.13.3</ecNumber>
    </recommendedName>
</protein>
<dbReference type="NCBIfam" id="TIGR00229">
    <property type="entry name" value="sensory_box"/>
    <property type="match status" value="1"/>
</dbReference>
<dbReference type="InterPro" id="IPR003594">
    <property type="entry name" value="HATPase_dom"/>
</dbReference>
<gene>
    <name evidence="10" type="ORF">MUN89_08565</name>
</gene>
<evidence type="ECO:0000256" key="2">
    <source>
        <dbReference type="ARBA" id="ARBA00012438"/>
    </source>
</evidence>
<name>A0ABY4EQN9_9BACI</name>
<dbReference type="RefSeq" id="WP_244712916.1">
    <property type="nucleotide sequence ID" value="NZ_CP095073.1"/>
</dbReference>
<evidence type="ECO:0000256" key="4">
    <source>
        <dbReference type="ARBA" id="ARBA00022679"/>
    </source>
</evidence>
<keyword evidence="6" id="KW-0418">Kinase</keyword>
<dbReference type="PANTHER" id="PTHR43065">
    <property type="entry name" value="SENSOR HISTIDINE KINASE"/>
    <property type="match status" value="1"/>
</dbReference>
<dbReference type="InterPro" id="IPR036890">
    <property type="entry name" value="HATPase_C_sf"/>
</dbReference>
<dbReference type="InterPro" id="IPR036097">
    <property type="entry name" value="HisK_dim/P_sf"/>
</dbReference>
<dbReference type="PRINTS" id="PR00344">
    <property type="entry name" value="BCTRLSENSOR"/>
</dbReference>
<dbReference type="SMART" id="SM00387">
    <property type="entry name" value="HATPase_c"/>
    <property type="match status" value="1"/>
</dbReference>
<dbReference type="InterPro" id="IPR004358">
    <property type="entry name" value="Sig_transdc_His_kin-like_C"/>
</dbReference>
<evidence type="ECO:0000313" key="10">
    <source>
        <dbReference type="EMBL" id="UOQ45959.1"/>
    </source>
</evidence>
<dbReference type="Pfam" id="PF00512">
    <property type="entry name" value="HisKA"/>
    <property type="match status" value="1"/>
</dbReference>
<keyword evidence="3" id="KW-0597">Phosphoprotein</keyword>
<dbReference type="EMBL" id="CP095073">
    <property type="protein sequence ID" value="UOQ45959.1"/>
    <property type="molecule type" value="Genomic_DNA"/>
</dbReference>
<proteinExistence type="predicted"/>
<comment type="catalytic activity">
    <reaction evidence="1">
        <text>ATP + protein L-histidine = ADP + protein N-phospho-L-histidine.</text>
        <dbReference type="EC" id="2.7.13.3"/>
    </reaction>
</comment>
<evidence type="ECO:0000256" key="5">
    <source>
        <dbReference type="ARBA" id="ARBA00022741"/>
    </source>
</evidence>
<keyword evidence="8" id="KW-0902">Two-component regulatory system</keyword>
<dbReference type="InterPro" id="IPR003661">
    <property type="entry name" value="HisK_dim/P_dom"/>
</dbReference>
<keyword evidence="11" id="KW-1185">Reference proteome</keyword>
<evidence type="ECO:0000313" key="11">
    <source>
        <dbReference type="Proteomes" id="UP000831787"/>
    </source>
</evidence>
<dbReference type="GO" id="GO:0005524">
    <property type="term" value="F:ATP binding"/>
    <property type="evidence" value="ECO:0007669"/>
    <property type="project" value="UniProtKB-KW"/>
</dbReference>
<evidence type="ECO:0000256" key="8">
    <source>
        <dbReference type="ARBA" id="ARBA00023012"/>
    </source>
</evidence>
<sequence>MITEIDGKKLDFHQLIEHSLNPFIIIDKSTIKYANQACKTLVKVDSREEILNQSFKKFLHPDYHDISDERLKQVLTYKKDLEPVEIKIIDAYGQSIDVESKVGVFYFGTETMAQVILQDISDRKETDRVLMHSEKLSVIGELAAGIVHEIRNPLTIVKGFLELLDGEVSERGEEYVKVMLTEVKRIESIANELLYFSKPHEHQLHPHNLVPILENVNRLLENTASKKQVSLNLDANHKEIVINCDQDQIKQVFINIIKNAIEATPANGRVNITLTANSGAAVSISDTGCGLSKEQLNKLGTSFMTTKENGTGLGLMVSYNIIKNHKGEINVDSVEGEGTTFVIELPKEEN</sequence>
<feature type="domain" description="Histidine kinase" evidence="9">
    <location>
        <begin position="145"/>
        <end position="349"/>
    </location>
</feature>
<dbReference type="PROSITE" id="PS50109">
    <property type="entry name" value="HIS_KIN"/>
    <property type="match status" value="1"/>
</dbReference>
<dbReference type="SUPFAM" id="SSF47384">
    <property type="entry name" value="Homodimeric domain of signal transducing histidine kinase"/>
    <property type="match status" value="1"/>
</dbReference>
<reference evidence="10 11" key="1">
    <citation type="submission" date="2022-04" db="EMBL/GenBank/DDBJ databases">
        <title>Halobacillus sp. isolated from saltern.</title>
        <authorList>
            <person name="Won M."/>
            <person name="Lee C.-M."/>
            <person name="Woen H.-Y."/>
            <person name="Kwon S.-W."/>
        </authorList>
    </citation>
    <scope>NUCLEOTIDE SEQUENCE [LARGE SCALE GENOMIC DNA]</scope>
    <source>
        <strain evidence="10 11">SSBR10-3</strain>
    </source>
</reference>
<dbReference type="InterPro" id="IPR000014">
    <property type="entry name" value="PAS"/>
</dbReference>
<keyword evidence="5" id="KW-0547">Nucleotide-binding</keyword>
<dbReference type="InterPro" id="IPR005467">
    <property type="entry name" value="His_kinase_dom"/>
</dbReference>
<accession>A0ABY4EQN9</accession>
<evidence type="ECO:0000256" key="3">
    <source>
        <dbReference type="ARBA" id="ARBA00022553"/>
    </source>
</evidence>